<keyword evidence="4" id="KW-1133">Transmembrane helix</keyword>
<dbReference type="EMBL" id="AAPH01000001">
    <property type="protein sequence ID" value="EAS45646.1"/>
    <property type="molecule type" value="Genomic_DNA"/>
</dbReference>
<dbReference type="Pfam" id="PF00512">
    <property type="entry name" value="HisKA"/>
    <property type="match status" value="1"/>
</dbReference>
<dbReference type="Proteomes" id="UP000003789">
    <property type="component" value="Unassembled WGS sequence"/>
</dbReference>
<dbReference type="RefSeq" id="WP_006228948.1">
    <property type="nucleotide sequence ID" value="NZ_CH724134.1"/>
</dbReference>
<dbReference type="PANTHER" id="PTHR43065:SF42">
    <property type="entry name" value="TWO-COMPONENT SENSOR PPRA"/>
    <property type="match status" value="1"/>
</dbReference>
<evidence type="ECO:0000256" key="3">
    <source>
        <dbReference type="ARBA" id="ARBA00022553"/>
    </source>
</evidence>
<dbReference type="Pfam" id="PF12974">
    <property type="entry name" value="Phosphonate-bd"/>
    <property type="match status" value="1"/>
</dbReference>
<dbReference type="AlphaFoldDB" id="Q1ZA46"/>
<dbReference type="SUPFAM" id="SSF53850">
    <property type="entry name" value="Periplasmic binding protein-like II"/>
    <property type="match status" value="1"/>
</dbReference>
<dbReference type="PRINTS" id="PR00344">
    <property type="entry name" value="BCTRLSENSOR"/>
</dbReference>
<dbReference type="PANTHER" id="PTHR43065">
    <property type="entry name" value="SENSOR HISTIDINE KINASE"/>
    <property type="match status" value="1"/>
</dbReference>
<feature type="transmembrane region" description="Helical" evidence="4">
    <location>
        <begin position="316"/>
        <end position="336"/>
    </location>
</feature>
<dbReference type="OrthoDB" id="1931120at2"/>
<evidence type="ECO:0000313" key="8">
    <source>
        <dbReference type="Proteomes" id="UP000003789"/>
    </source>
</evidence>
<keyword evidence="7" id="KW-0808">Transferase</keyword>
<reference evidence="7 8" key="1">
    <citation type="submission" date="2006-03" db="EMBL/GenBank/DDBJ databases">
        <authorList>
            <person name="Bartlett D.H."/>
            <person name="Valle G."/>
            <person name="Lauro F.M."/>
            <person name="Vezzi A."/>
            <person name="Simonato F."/>
            <person name="Eloe E."/>
            <person name="Vitulo N."/>
            <person name="Stratton T.K."/>
            <person name="D'angelo M."/>
            <person name="Ferriera S."/>
            <person name="Johnson J."/>
            <person name="Kravitz S."/>
            <person name="Beeson K."/>
            <person name="Sutton G."/>
            <person name="Rogers Y."/>
            <person name="Friedman R."/>
            <person name="Frazier M."/>
            <person name="Venter J.C."/>
        </authorList>
    </citation>
    <scope>NUCLEOTIDE SEQUENCE [LARGE SCALE GENOMIC DNA]</scope>
    <source>
        <strain evidence="7 8">3TCK</strain>
    </source>
</reference>
<keyword evidence="4" id="KW-0472">Membrane</keyword>
<sequence>MKKIIATIVVTFFCQFYSILSHAAENKQEIKIGAFSDHGFNESQNRWTAIINLLNLRLPDYHFSLYSIKQNKMRQAIVDKEIPFVFINPGESIRVGKINTLSWLATLISPLSEGTTQSIASAVWVHNDSPFHSMNDLYKQKIASVSHFAFGGYLAYAREVKDYDYDSEYFQNVIFTGYPHKDAISQLINNKADAVIIPTCFMEEYTKLNNIDINEFRLINDKTPPNFQCKVSSRLYPNWSFAMLDHADRVLAKKIVSILFSIEPQSLEAKSAKSLGWSVPEAQIELDSLFYDLGMHPQAQTLSETITNHVLKYQNIAWTIFLLFLVLPSYHIYLTIKFRNTQNQKQKLQHTLQLSQKRALIGKLGGNLAHEMNQPLGAMRLYAESGIAIKENDNEFYEGILSKILVQLERTENVINRYRTMLKLAPPDRTTFIFDDLLLSTIEMIDWYVLKKNININVKIHTKSIVFSGDKTAIQQVLINIITNAIDATYQEKGNEINISLEKSDDTMILVIHDTGTGFTKNESTLFEPFHTSKKDDGGLGLGLSICQDIISTHKGTIRLKNDTSKGAIVTITLPLIG</sequence>
<dbReference type="InterPro" id="IPR005467">
    <property type="entry name" value="His_kinase_dom"/>
</dbReference>
<proteinExistence type="predicted"/>
<keyword evidence="5" id="KW-0732">Signal</keyword>
<dbReference type="SUPFAM" id="SSF55874">
    <property type="entry name" value="ATPase domain of HSP90 chaperone/DNA topoisomerase II/histidine kinase"/>
    <property type="match status" value="1"/>
</dbReference>
<feature type="signal peptide" evidence="5">
    <location>
        <begin position="1"/>
        <end position="23"/>
    </location>
</feature>
<dbReference type="InterPro" id="IPR004358">
    <property type="entry name" value="Sig_transdc_His_kin-like_C"/>
</dbReference>
<protein>
    <recommendedName>
        <fullName evidence="2">histidine kinase</fullName>
        <ecNumber evidence="2">2.7.13.3</ecNumber>
    </recommendedName>
</protein>
<evidence type="ECO:0000256" key="2">
    <source>
        <dbReference type="ARBA" id="ARBA00012438"/>
    </source>
</evidence>
<dbReference type="HOGENOM" id="CLU_011260_2_0_6"/>
<gene>
    <name evidence="7" type="ORF">P3TCK_04696</name>
</gene>
<organism evidence="7 8">
    <name type="scientific">Photobacterium profundum 3TCK</name>
    <dbReference type="NCBI Taxonomy" id="314280"/>
    <lineage>
        <taxon>Bacteria</taxon>
        <taxon>Pseudomonadati</taxon>
        <taxon>Pseudomonadota</taxon>
        <taxon>Gammaproteobacteria</taxon>
        <taxon>Vibrionales</taxon>
        <taxon>Vibrionaceae</taxon>
        <taxon>Photobacterium</taxon>
    </lineage>
</organism>
<feature type="chain" id="PRO_5004198738" description="histidine kinase" evidence="5">
    <location>
        <begin position="24"/>
        <end position="578"/>
    </location>
</feature>
<dbReference type="Gene3D" id="3.40.190.10">
    <property type="entry name" value="Periplasmic binding protein-like II"/>
    <property type="match status" value="1"/>
</dbReference>
<dbReference type="InterPro" id="IPR003661">
    <property type="entry name" value="HisK_dim/P_dom"/>
</dbReference>
<evidence type="ECO:0000256" key="4">
    <source>
        <dbReference type="SAM" id="Phobius"/>
    </source>
</evidence>
<dbReference type="InterPro" id="IPR036890">
    <property type="entry name" value="HATPase_C_sf"/>
</dbReference>
<comment type="caution">
    <text evidence="7">The sequence shown here is derived from an EMBL/GenBank/DDBJ whole genome shotgun (WGS) entry which is preliminary data.</text>
</comment>
<evidence type="ECO:0000259" key="6">
    <source>
        <dbReference type="PROSITE" id="PS50109"/>
    </source>
</evidence>
<feature type="domain" description="Histidine kinase" evidence="6">
    <location>
        <begin position="367"/>
        <end position="578"/>
    </location>
</feature>
<dbReference type="GO" id="GO:0000155">
    <property type="term" value="F:phosphorelay sensor kinase activity"/>
    <property type="evidence" value="ECO:0007669"/>
    <property type="project" value="InterPro"/>
</dbReference>
<evidence type="ECO:0000256" key="1">
    <source>
        <dbReference type="ARBA" id="ARBA00000085"/>
    </source>
</evidence>
<dbReference type="Gene3D" id="3.30.565.10">
    <property type="entry name" value="Histidine kinase-like ATPase, C-terminal domain"/>
    <property type="match status" value="1"/>
</dbReference>
<keyword evidence="4" id="KW-0812">Transmembrane</keyword>
<dbReference type="SMART" id="SM00387">
    <property type="entry name" value="HATPase_c"/>
    <property type="match status" value="1"/>
</dbReference>
<dbReference type="PROSITE" id="PS50109">
    <property type="entry name" value="HIS_KIN"/>
    <property type="match status" value="1"/>
</dbReference>
<dbReference type="SMART" id="SM00388">
    <property type="entry name" value="HisKA"/>
    <property type="match status" value="1"/>
</dbReference>
<name>Q1ZA46_9GAMM</name>
<dbReference type="EC" id="2.7.13.3" evidence="2"/>
<evidence type="ECO:0000256" key="5">
    <source>
        <dbReference type="SAM" id="SignalP"/>
    </source>
</evidence>
<dbReference type="Gene3D" id="1.10.287.130">
    <property type="match status" value="1"/>
</dbReference>
<dbReference type="CDD" id="cd00082">
    <property type="entry name" value="HisKA"/>
    <property type="match status" value="1"/>
</dbReference>
<dbReference type="Pfam" id="PF02518">
    <property type="entry name" value="HATPase_c"/>
    <property type="match status" value="1"/>
</dbReference>
<keyword evidence="3" id="KW-0597">Phosphoprotein</keyword>
<keyword evidence="7" id="KW-0418">Kinase</keyword>
<accession>Q1ZA46</accession>
<evidence type="ECO:0000313" key="7">
    <source>
        <dbReference type="EMBL" id="EAS45646.1"/>
    </source>
</evidence>
<dbReference type="InterPro" id="IPR036097">
    <property type="entry name" value="HisK_dim/P_sf"/>
</dbReference>
<dbReference type="InterPro" id="IPR003594">
    <property type="entry name" value="HATPase_dom"/>
</dbReference>
<dbReference type="SUPFAM" id="SSF47384">
    <property type="entry name" value="Homodimeric domain of signal transducing histidine kinase"/>
    <property type="match status" value="1"/>
</dbReference>
<comment type="catalytic activity">
    <reaction evidence="1">
        <text>ATP + protein L-histidine = ADP + protein N-phospho-L-histidine.</text>
        <dbReference type="EC" id="2.7.13.3"/>
    </reaction>
</comment>